<accession>A0A0M0J5K0</accession>
<feature type="repeat" description="ARM" evidence="1">
    <location>
        <begin position="307"/>
        <end position="350"/>
    </location>
</feature>
<dbReference type="InterPro" id="IPR011989">
    <property type="entry name" value="ARM-like"/>
</dbReference>
<feature type="repeat" description="ARM" evidence="1">
    <location>
        <begin position="391"/>
        <end position="417"/>
    </location>
</feature>
<proteinExistence type="predicted"/>
<protein>
    <submittedName>
        <fullName evidence="4">Beta-glucan synthesis-associated</fullName>
    </submittedName>
</protein>
<comment type="caution">
    <text evidence="4">The sequence shown here is derived from an EMBL/GenBank/DDBJ whole genome shotgun (WGS) entry which is preliminary data.</text>
</comment>
<feature type="repeat" description="ARM" evidence="1">
    <location>
        <begin position="642"/>
        <end position="684"/>
    </location>
</feature>
<dbReference type="InterPro" id="IPR000225">
    <property type="entry name" value="Armadillo"/>
</dbReference>
<evidence type="ECO:0000313" key="4">
    <source>
        <dbReference type="EMBL" id="KOO21881.1"/>
    </source>
</evidence>
<dbReference type="Proteomes" id="UP000037460">
    <property type="component" value="Unassembled WGS sequence"/>
</dbReference>
<feature type="repeat" description="ARM" evidence="1">
    <location>
        <begin position="514"/>
        <end position="556"/>
    </location>
</feature>
<name>A0A0M0J5K0_9EUKA</name>
<gene>
    <name evidence="4" type="ORF">Ctob_005454</name>
</gene>
<sequence length="897" mass="91435">MVAAAAALAQIALRSPQVRIQVTAQLISLLGAPEPEVRQCASSTLREMAAEGSAESQVTVATMPGGIERIVALLREGSVEAQEYTLWMLAVMTDAASKSSIAHSPCTRAVVEVFRKSSAAAASAAAGKELLPEGAVLSALAQEHAAAVLALLASDIPGVDEEVRSRNSLEISASGGIRPMVRLLRDGTDGAKRHSATALTQLACGPMGRSSSMQIEMARAGATAAFGAWLREPSLGPPELAAQALACIANRNADTQTLIAEEGAIPPLVAMLQAAEPSDEAQRWAASALAALAQDHPVNQITIAEEGAIGALVDLLKCPTSGAAHENATRVLWHLAADTDNQLSVARAGGLAPLVAMLSAEAPKTQEWAAAALSALSLDCAENQVAIARAGAIPRLVSLIGSPSDETQLYAQAALVLMASSCPQTRCAVVQPLVELLDEYRLATAQMKAAETLSMLAARSTANRTAIAQAGAIAPLVRLLGDGTNANKSQISAAATLADLARAASDRAAIASAGGVGPLVEMLRASNMEAQAKAAGALLHLSSLASAQTSIVERNGIALLVALLDSERLCAANHAAGALWQVASTAAAKGAIIKAGGLTKLVALLLRTDSAEAKEPIAALLADLARTGHKGDATKGTLVAAGGIAPLVALLEASSVDAQKHAACALWGLTDGVSAHQAAATAAGAVPRLVSLLGNESEAQGFAAAALCNLAEDAHARQQLVDAGAVKSLQEISKGPQTWLRTQAVNLLNQLDVFAPPSDAEVGRKIHLQKTDLHKSQKVSLQAAVVAANAAAKLNAPLKNGAILFDKGVPAAATETSKEAAPPPRAAGEEALAAALAKAAAAYEAAKAVAEVDENLDDHCKTPKAKRTSKRPPKSGAKDKEPPTTTPPSSAMEPKVQ</sequence>
<dbReference type="InterPro" id="IPR058678">
    <property type="entry name" value="ARM_PUB"/>
</dbReference>
<dbReference type="InterPro" id="IPR016024">
    <property type="entry name" value="ARM-type_fold"/>
</dbReference>
<dbReference type="Pfam" id="PF00514">
    <property type="entry name" value="Arm"/>
    <property type="match status" value="1"/>
</dbReference>
<feature type="repeat" description="ARM" evidence="1">
    <location>
        <begin position="471"/>
        <end position="515"/>
    </location>
</feature>
<feature type="compositionally biased region" description="Basic residues" evidence="2">
    <location>
        <begin position="862"/>
        <end position="873"/>
    </location>
</feature>
<reference evidence="5" key="1">
    <citation type="journal article" date="2015" name="PLoS Genet.">
        <title>Genome Sequence and Transcriptome Analyses of Chrysochromulina tobin: Metabolic Tools for Enhanced Algal Fitness in the Prominent Order Prymnesiales (Haptophyceae).</title>
        <authorList>
            <person name="Hovde B.T."/>
            <person name="Deodato C.R."/>
            <person name="Hunsperger H.M."/>
            <person name="Ryken S.A."/>
            <person name="Yost W."/>
            <person name="Jha R.K."/>
            <person name="Patterson J."/>
            <person name="Monnat R.J. Jr."/>
            <person name="Barlow S.B."/>
            <person name="Starkenburg S.R."/>
            <person name="Cattolico R.A."/>
        </authorList>
    </citation>
    <scope>NUCLEOTIDE SEQUENCE</scope>
    <source>
        <strain evidence="5">CCMP291</strain>
    </source>
</reference>
<feature type="repeat" description="ARM" evidence="1">
    <location>
        <begin position="555"/>
        <end position="597"/>
    </location>
</feature>
<dbReference type="Pfam" id="PF25598">
    <property type="entry name" value="ARM_PUB"/>
    <property type="match status" value="1"/>
</dbReference>
<dbReference type="SUPFAM" id="SSF48371">
    <property type="entry name" value="ARM repeat"/>
    <property type="match status" value="3"/>
</dbReference>
<evidence type="ECO:0000259" key="3">
    <source>
        <dbReference type="Pfam" id="PF25598"/>
    </source>
</evidence>
<feature type="domain" description="U-box" evidence="3">
    <location>
        <begin position="439"/>
        <end position="695"/>
    </location>
</feature>
<dbReference type="OrthoDB" id="409644at2759"/>
<evidence type="ECO:0000313" key="5">
    <source>
        <dbReference type="Proteomes" id="UP000037460"/>
    </source>
</evidence>
<evidence type="ECO:0000256" key="1">
    <source>
        <dbReference type="PROSITE-ProRule" id="PRU00259"/>
    </source>
</evidence>
<evidence type="ECO:0000256" key="2">
    <source>
        <dbReference type="SAM" id="MobiDB-lite"/>
    </source>
</evidence>
<keyword evidence="5" id="KW-1185">Reference proteome</keyword>
<dbReference type="Gene3D" id="1.25.10.10">
    <property type="entry name" value="Leucine-rich Repeat Variant"/>
    <property type="match status" value="6"/>
</dbReference>
<dbReference type="SMART" id="SM00185">
    <property type="entry name" value="ARM"/>
    <property type="match status" value="13"/>
</dbReference>
<feature type="repeat" description="ARM" evidence="1">
    <location>
        <begin position="684"/>
        <end position="725"/>
    </location>
</feature>
<dbReference type="PANTHER" id="PTHR23315">
    <property type="entry name" value="U BOX DOMAIN-CONTAINING"/>
    <property type="match status" value="1"/>
</dbReference>
<dbReference type="PANTHER" id="PTHR23315:SF7">
    <property type="entry name" value="U-BOX DOMAIN-CONTAINING PROTEIN 4"/>
    <property type="match status" value="1"/>
</dbReference>
<dbReference type="AlphaFoldDB" id="A0A0M0J5K0"/>
<dbReference type="PROSITE" id="PS50176">
    <property type="entry name" value="ARM_REPEAT"/>
    <property type="match status" value="9"/>
</dbReference>
<feature type="repeat" description="ARM" evidence="1">
    <location>
        <begin position="349"/>
        <end position="391"/>
    </location>
</feature>
<feature type="region of interest" description="Disordered" evidence="2">
    <location>
        <begin position="852"/>
        <end position="897"/>
    </location>
</feature>
<dbReference type="EMBL" id="JWZX01003326">
    <property type="protein sequence ID" value="KOO21881.1"/>
    <property type="molecule type" value="Genomic_DNA"/>
</dbReference>
<organism evidence="4 5">
    <name type="scientific">Chrysochromulina tobinii</name>
    <dbReference type="NCBI Taxonomy" id="1460289"/>
    <lineage>
        <taxon>Eukaryota</taxon>
        <taxon>Haptista</taxon>
        <taxon>Haptophyta</taxon>
        <taxon>Prymnesiophyceae</taxon>
        <taxon>Prymnesiales</taxon>
        <taxon>Chrysochromulinaceae</taxon>
        <taxon>Chrysochromulina</taxon>
    </lineage>
</organism>
<feature type="repeat" description="ARM" evidence="1">
    <location>
        <begin position="263"/>
        <end position="307"/>
    </location>
</feature>